<evidence type="ECO:0000313" key="2">
    <source>
        <dbReference type="Proteomes" id="UP000079169"/>
    </source>
</evidence>
<dbReference type="PaxDb" id="121845-A0A1S3DQ44"/>
<proteinExistence type="predicted"/>
<evidence type="ECO:0000313" key="3">
    <source>
        <dbReference type="RefSeq" id="XP_008485765.1"/>
    </source>
</evidence>
<evidence type="ECO:0000256" key="1">
    <source>
        <dbReference type="SAM" id="MobiDB-lite"/>
    </source>
</evidence>
<dbReference type="GeneID" id="103522440"/>
<feature type="region of interest" description="Disordered" evidence="1">
    <location>
        <begin position="81"/>
        <end position="106"/>
    </location>
</feature>
<dbReference type="Proteomes" id="UP000079169">
    <property type="component" value="Unplaced"/>
</dbReference>
<protein>
    <submittedName>
        <fullName evidence="3">Ribosome biogenesis protein BMS1 homolog</fullName>
    </submittedName>
</protein>
<dbReference type="AlphaFoldDB" id="A0A1S3DQ44"/>
<accession>A0A1S3DQ44</accession>
<feature type="non-terminal residue" evidence="3">
    <location>
        <position position="244"/>
    </location>
</feature>
<reference evidence="3" key="1">
    <citation type="submission" date="2025-08" db="UniProtKB">
        <authorList>
            <consortium name="RefSeq"/>
        </authorList>
    </citation>
    <scope>IDENTIFICATION</scope>
</reference>
<dbReference type="RefSeq" id="XP_008485765.1">
    <property type="nucleotide sequence ID" value="XM_008487543.1"/>
</dbReference>
<organism evidence="2 3">
    <name type="scientific">Diaphorina citri</name>
    <name type="common">Asian citrus psyllid</name>
    <dbReference type="NCBI Taxonomy" id="121845"/>
    <lineage>
        <taxon>Eukaryota</taxon>
        <taxon>Metazoa</taxon>
        <taxon>Ecdysozoa</taxon>
        <taxon>Arthropoda</taxon>
        <taxon>Hexapoda</taxon>
        <taxon>Insecta</taxon>
        <taxon>Pterygota</taxon>
        <taxon>Neoptera</taxon>
        <taxon>Paraneoptera</taxon>
        <taxon>Hemiptera</taxon>
        <taxon>Sternorrhyncha</taxon>
        <taxon>Psylloidea</taxon>
        <taxon>Psyllidae</taxon>
        <taxon>Diaphorininae</taxon>
        <taxon>Diaphorina</taxon>
    </lineage>
</organism>
<keyword evidence="2" id="KW-1185">Reference proteome</keyword>
<name>A0A1S3DQ44_DIACI</name>
<sequence length="244" mass="28045">MQNGMFKVVNLRQRQQLKEKDVMNSEDSSKFILAGSRDWTLPEIKDSIRDCFVTGKWKASEDASELLRLDDMDDDEELFGDFEDLETGEKHSGDKSGGGSGDDKPKTRAELMEKKRKLKEQFDAEYDDKDGGGNTYYDDLKPSFQPQTGLTHWTLDWWFKSKSSHKMYLGELGMIFVMNIVISDMEDGSQGTEETQEDNDDELGGMFKVVNLRQRQQLKEKDVMNSEDSSKFILTGSRDWTLPE</sequence>
<dbReference type="KEGG" id="dci:103522440"/>
<gene>
    <name evidence="3" type="primary">LOC103522440</name>
</gene>
<dbReference type="STRING" id="121845.A0A1S3DQ44"/>